<feature type="short sequence motif" description="Histidine triad motif" evidence="1">
    <location>
        <begin position="88"/>
        <end position="92"/>
    </location>
</feature>
<keyword evidence="4" id="KW-1185">Reference proteome</keyword>
<dbReference type="RefSeq" id="WP_129404604.1">
    <property type="nucleotide sequence ID" value="NZ_SBKP01000010.1"/>
</dbReference>
<dbReference type="InterPro" id="IPR036265">
    <property type="entry name" value="HIT-like_sf"/>
</dbReference>
<dbReference type="EMBL" id="SBKP01000010">
    <property type="protein sequence ID" value="RXR28243.1"/>
    <property type="molecule type" value="Genomic_DNA"/>
</dbReference>
<gene>
    <name evidence="3" type="ORF">EQG66_10840</name>
</gene>
<evidence type="ECO:0000256" key="1">
    <source>
        <dbReference type="PROSITE-ProRule" id="PRU00464"/>
    </source>
</evidence>
<evidence type="ECO:0000259" key="2">
    <source>
        <dbReference type="PROSITE" id="PS51084"/>
    </source>
</evidence>
<name>A0A4Q1KF00_9SPHN</name>
<evidence type="ECO:0000313" key="3">
    <source>
        <dbReference type="EMBL" id="RXR28243.1"/>
    </source>
</evidence>
<proteinExistence type="predicted"/>
<dbReference type="SUPFAM" id="SSF54197">
    <property type="entry name" value="HIT-like"/>
    <property type="match status" value="1"/>
</dbReference>
<dbReference type="GO" id="GO:0003824">
    <property type="term" value="F:catalytic activity"/>
    <property type="evidence" value="ECO:0007669"/>
    <property type="project" value="InterPro"/>
</dbReference>
<comment type="caution">
    <text evidence="3">The sequence shown here is derived from an EMBL/GenBank/DDBJ whole genome shotgun (WGS) entry which is preliminary data.</text>
</comment>
<organism evidence="3 4">
    <name type="scientific">Sphingobium fluviale</name>
    <dbReference type="NCBI Taxonomy" id="2506423"/>
    <lineage>
        <taxon>Bacteria</taxon>
        <taxon>Pseudomonadati</taxon>
        <taxon>Pseudomonadota</taxon>
        <taxon>Alphaproteobacteria</taxon>
        <taxon>Sphingomonadales</taxon>
        <taxon>Sphingomonadaceae</taxon>
        <taxon>Sphingobium</taxon>
    </lineage>
</organism>
<accession>A0A4Q1KF00</accession>
<dbReference type="OrthoDB" id="9784774at2"/>
<reference evidence="4" key="1">
    <citation type="submission" date="2019-01" db="EMBL/GenBank/DDBJ databases">
        <title>Cytophagaceae bacterium strain CAR-16.</title>
        <authorList>
            <person name="Chen W.-M."/>
        </authorList>
    </citation>
    <scope>NUCLEOTIDE SEQUENCE [LARGE SCALE GENOMIC DNA]</scope>
    <source>
        <strain evidence="4">CHR27</strain>
    </source>
</reference>
<dbReference type="InterPro" id="IPR011146">
    <property type="entry name" value="HIT-like"/>
</dbReference>
<feature type="domain" description="HIT" evidence="2">
    <location>
        <begin position="1"/>
        <end position="103"/>
    </location>
</feature>
<dbReference type="Proteomes" id="UP000290958">
    <property type="component" value="Unassembled WGS sequence"/>
</dbReference>
<dbReference type="Gene3D" id="3.30.428.10">
    <property type="entry name" value="HIT-like"/>
    <property type="match status" value="1"/>
</dbReference>
<sequence>MNDTIRKFGYPATLIGETAHWVVLLRPAQVTLGSLVVAAKSDATAFGALPGEFHAGLAEASRRVEAMLRAGVGYERINWLMLMMVDPHVHFHVLPRYEGARAQGALSLADAGWPGPPDLKSALTLSEAQQAGLAEWLQGLWSETAGAAL</sequence>
<dbReference type="PROSITE" id="PS51084">
    <property type="entry name" value="HIT_2"/>
    <property type="match status" value="1"/>
</dbReference>
<evidence type="ECO:0000313" key="4">
    <source>
        <dbReference type="Proteomes" id="UP000290958"/>
    </source>
</evidence>
<protein>
    <submittedName>
        <fullName evidence="3">HIT family protein</fullName>
    </submittedName>
</protein>
<dbReference type="AlphaFoldDB" id="A0A4Q1KF00"/>